<dbReference type="Proteomes" id="UP000438429">
    <property type="component" value="Unassembled WGS sequence"/>
</dbReference>
<feature type="region of interest" description="Disordered" evidence="1">
    <location>
        <begin position="1"/>
        <end position="96"/>
    </location>
</feature>
<evidence type="ECO:0000256" key="1">
    <source>
        <dbReference type="SAM" id="MobiDB-lite"/>
    </source>
</evidence>
<evidence type="ECO:0000313" key="2">
    <source>
        <dbReference type="EMBL" id="KAF0036670.1"/>
    </source>
</evidence>
<evidence type="ECO:0000313" key="3">
    <source>
        <dbReference type="Proteomes" id="UP000438429"/>
    </source>
</evidence>
<feature type="compositionally biased region" description="Basic and acidic residues" evidence="1">
    <location>
        <begin position="83"/>
        <end position="96"/>
    </location>
</feature>
<protein>
    <submittedName>
        <fullName evidence="2">Uncharacterized protein</fullName>
    </submittedName>
</protein>
<organism evidence="2 3">
    <name type="scientific">Scophthalmus maximus</name>
    <name type="common">Turbot</name>
    <name type="synonym">Psetta maxima</name>
    <dbReference type="NCBI Taxonomy" id="52904"/>
    <lineage>
        <taxon>Eukaryota</taxon>
        <taxon>Metazoa</taxon>
        <taxon>Chordata</taxon>
        <taxon>Craniata</taxon>
        <taxon>Vertebrata</taxon>
        <taxon>Euteleostomi</taxon>
        <taxon>Actinopterygii</taxon>
        <taxon>Neopterygii</taxon>
        <taxon>Teleostei</taxon>
        <taxon>Neoteleostei</taxon>
        <taxon>Acanthomorphata</taxon>
        <taxon>Carangaria</taxon>
        <taxon>Pleuronectiformes</taxon>
        <taxon>Pleuronectoidei</taxon>
        <taxon>Scophthalmidae</taxon>
        <taxon>Scophthalmus</taxon>
    </lineage>
</organism>
<accession>A0A6A4SXU5</accession>
<name>A0A6A4SXU5_SCOMX</name>
<comment type="caution">
    <text evidence="2">The sequence shown here is derived from an EMBL/GenBank/DDBJ whole genome shotgun (WGS) entry which is preliminary data.</text>
</comment>
<dbReference type="EMBL" id="VEVO01000010">
    <property type="protein sequence ID" value="KAF0036670.1"/>
    <property type="molecule type" value="Genomic_DNA"/>
</dbReference>
<dbReference type="AlphaFoldDB" id="A0A6A4SXU5"/>
<proteinExistence type="predicted"/>
<feature type="compositionally biased region" description="Basic residues" evidence="1">
    <location>
        <begin position="36"/>
        <end position="49"/>
    </location>
</feature>
<reference evidence="2 3" key="1">
    <citation type="submission" date="2019-06" db="EMBL/GenBank/DDBJ databases">
        <title>Draft genomes of female and male turbot (Scophthalmus maximus).</title>
        <authorList>
            <person name="Xu H."/>
            <person name="Xu X.-W."/>
            <person name="Shao C."/>
            <person name="Chen S."/>
        </authorList>
    </citation>
    <scope>NUCLEOTIDE SEQUENCE [LARGE SCALE GENOMIC DNA]</scope>
    <source>
        <strain evidence="2">Ysfricsl-2016a</strain>
        <tissue evidence="2">Blood</tissue>
    </source>
</reference>
<sequence length="182" mass="19898">MLPSSGEILYDQSSNIPSVTAPAAIMPGEDKAPQQTRHRKKNKKSRSKGKSPGGSPGAPLRDTLDGQDDLNLPPVLQPLPPKKQAEERPKVSVAKMEEESSMSICLQVVFPYLLAGMGMVMAGMVLDSVQERPYALLETFDLFCNEENHIPSSAFHPAHFMGIVKLRSLGHTASEDDVFRLD</sequence>
<gene>
    <name evidence="2" type="ORF">F2P81_011982</name>
</gene>